<dbReference type="Proteomes" id="UP000241444">
    <property type="component" value="Unassembled WGS sequence"/>
</dbReference>
<name>A0A2P7BMS9_9HYPH</name>
<evidence type="ECO:0000313" key="4">
    <source>
        <dbReference type="EMBL" id="PSH67760.1"/>
    </source>
</evidence>
<dbReference type="InterPro" id="IPR051257">
    <property type="entry name" value="Diverse_CBS-Domain"/>
</dbReference>
<gene>
    <name evidence="4" type="ORF">CU102_16230</name>
</gene>
<dbReference type="Pfam" id="PF00571">
    <property type="entry name" value="CBS"/>
    <property type="match status" value="2"/>
</dbReference>
<dbReference type="PANTHER" id="PTHR43080">
    <property type="entry name" value="CBS DOMAIN-CONTAINING PROTEIN CBSX3, MITOCHONDRIAL"/>
    <property type="match status" value="1"/>
</dbReference>
<dbReference type="SUPFAM" id="SSF54631">
    <property type="entry name" value="CBS-domain pair"/>
    <property type="match status" value="1"/>
</dbReference>
<dbReference type="InterPro" id="IPR044725">
    <property type="entry name" value="CBSX3_CBS_dom"/>
</dbReference>
<accession>A0A2P7BMS9</accession>
<comment type="caution">
    <text evidence="4">The sequence shown here is derived from an EMBL/GenBank/DDBJ whole genome shotgun (WGS) entry which is preliminary data.</text>
</comment>
<protein>
    <submittedName>
        <fullName evidence="4">Inosine-5-monophosphate dehydrogenase</fullName>
    </submittedName>
</protein>
<feature type="domain" description="CBS" evidence="3">
    <location>
        <begin position="76"/>
        <end position="133"/>
    </location>
</feature>
<reference evidence="5" key="1">
    <citation type="submission" date="2017-11" db="EMBL/GenBank/DDBJ databases">
        <authorList>
            <person name="Kuznetsova I."/>
            <person name="Sazanova A."/>
            <person name="Chirak E."/>
            <person name="Safronova V."/>
            <person name="Willems A."/>
        </authorList>
    </citation>
    <scope>NUCLEOTIDE SEQUENCE [LARGE SCALE GENOMIC DNA]</scope>
    <source>
        <strain evidence="5">STM 196</strain>
    </source>
</reference>
<dbReference type="RefSeq" id="WP_106712284.1">
    <property type="nucleotide sequence ID" value="NZ_PGGO01000012.1"/>
</dbReference>
<evidence type="ECO:0000259" key="3">
    <source>
        <dbReference type="PROSITE" id="PS51371"/>
    </source>
</evidence>
<keyword evidence="5" id="KW-1185">Reference proteome</keyword>
<organism evidence="4 5">
    <name type="scientific">Phyllobacterium brassicacearum</name>
    <dbReference type="NCBI Taxonomy" id="314235"/>
    <lineage>
        <taxon>Bacteria</taxon>
        <taxon>Pseudomonadati</taxon>
        <taxon>Pseudomonadota</taxon>
        <taxon>Alphaproteobacteria</taxon>
        <taxon>Hyphomicrobiales</taxon>
        <taxon>Phyllobacteriaceae</taxon>
        <taxon>Phyllobacterium</taxon>
    </lineage>
</organism>
<dbReference type="PROSITE" id="PS51371">
    <property type="entry name" value="CBS"/>
    <property type="match status" value="2"/>
</dbReference>
<sequence>MTVKLILERKGYDVFSTTPETTLGDAVTMLAKHKIGAIVVCDKNNAIKGILSERDVVRALASDGADALWKPISETMTMKVKVCSEKHTVNQVMEIMTMGRFRHLPVEKDGHLHGIVSIGDVVKLRIEEVERESEDIRTYIATA</sequence>
<dbReference type="InterPro" id="IPR000644">
    <property type="entry name" value="CBS_dom"/>
</dbReference>
<dbReference type="EMBL" id="PGGO01000012">
    <property type="protein sequence ID" value="PSH67760.1"/>
    <property type="molecule type" value="Genomic_DNA"/>
</dbReference>
<dbReference type="PANTHER" id="PTHR43080:SF2">
    <property type="entry name" value="CBS DOMAIN-CONTAINING PROTEIN"/>
    <property type="match status" value="1"/>
</dbReference>
<evidence type="ECO:0000313" key="5">
    <source>
        <dbReference type="Proteomes" id="UP000241444"/>
    </source>
</evidence>
<dbReference type="OrthoDB" id="9807125at2"/>
<proteinExistence type="predicted"/>
<dbReference type="InterPro" id="IPR046342">
    <property type="entry name" value="CBS_dom_sf"/>
</dbReference>
<keyword evidence="1 2" id="KW-0129">CBS domain</keyword>
<dbReference type="Gene3D" id="3.10.580.10">
    <property type="entry name" value="CBS-domain"/>
    <property type="match status" value="1"/>
</dbReference>
<dbReference type="AlphaFoldDB" id="A0A2P7BMS9"/>
<evidence type="ECO:0000256" key="2">
    <source>
        <dbReference type="PROSITE-ProRule" id="PRU00703"/>
    </source>
</evidence>
<dbReference type="CDD" id="cd04623">
    <property type="entry name" value="CBS_pair_bac_euk"/>
    <property type="match status" value="1"/>
</dbReference>
<feature type="domain" description="CBS" evidence="3">
    <location>
        <begin position="7"/>
        <end position="68"/>
    </location>
</feature>
<dbReference type="SMART" id="SM00116">
    <property type="entry name" value="CBS"/>
    <property type="match status" value="2"/>
</dbReference>
<evidence type="ECO:0000256" key="1">
    <source>
        <dbReference type="ARBA" id="ARBA00023122"/>
    </source>
</evidence>